<evidence type="ECO:0000313" key="2">
    <source>
        <dbReference type="EMBL" id="GEO04068.1"/>
    </source>
</evidence>
<dbReference type="PANTHER" id="PTHR30305:SF3">
    <property type="entry name" value="PROTEIN YJDM"/>
    <property type="match status" value="1"/>
</dbReference>
<comment type="caution">
    <text evidence="2">The sequence shown here is derived from an EMBL/GenBank/DDBJ whole genome shotgun (WGS) entry which is preliminary data.</text>
</comment>
<name>A0A512AWH4_9BACT</name>
<organism evidence="2 3">
    <name type="scientific">Adhaeribacter aerolatus</name>
    <dbReference type="NCBI Taxonomy" id="670289"/>
    <lineage>
        <taxon>Bacteria</taxon>
        <taxon>Pseudomonadati</taxon>
        <taxon>Bacteroidota</taxon>
        <taxon>Cytophagia</taxon>
        <taxon>Cytophagales</taxon>
        <taxon>Hymenobacteraceae</taxon>
        <taxon>Adhaeribacter</taxon>
    </lineage>
</organism>
<dbReference type="RefSeq" id="WP_146897223.1">
    <property type="nucleotide sequence ID" value="NZ_BJYS01000010.1"/>
</dbReference>
<dbReference type="AlphaFoldDB" id="A0A512AWH4"/>
<dbReference type="InterPro" id="IPR004624">
    <property type="entry name" value="YjdM"/>
</dbReference>
<dbReference type="Proteomes" id="UP000321532">
    <property type="component" value="Unassembled WGS sequence"/>
</dbReference>
<dbReference type="NCBIfam" id="TIGR00686">
    <property type="entry name" value="phnA"/>
    <property type="match status" value="1"/>
</dbReference>
<feature type="domain" description="Protein YjdM C-terminal" evidence="1">
    <location>
        <begin position="3"/>
        <end position="68"/>
    </location>
</feature>
<protein>
    <submittedName>
        <fullName evidence="2">PhnA-like protein</fullName>
    </submittedName>
</protein>
<dbReference type="OrthoDB" id="9810131at2"/>
<keyword evidence="3" id="KW-1185">Reference proteome</keyword>
<sequence>MEVKDSNGTLLQDGDAVTVIKDLKVKGSSMTLKRGTTIKKIRLTDDPDEVDCRVDGSNIVLKTAFLKKL</sequence>
<dbReference type="Pfam" id="PF03831">
    <property type="entry name" value="YjdM"/>
    <property type="match status" value="1"/>
</dbReference>
<proteinExistence type="predicted"/>
<evidence type="ECO:0000259" key="1">
    <source>
        <dbReference type="Pfam" id="PF03831"/>
    </source>
</evidence>
<evidence type="ECO:0000313" key="3">
    <source>
        <dbReference type="Proteomes" id="UP000321532"/>
    </source>
</evidence>
<reference evidence="2 3" key="1">
    <citation type="submission" date="2019-07" db="EMBL/GenBank/DDBJ databases">
        <title>Whole genome shotgun sequence of Adhaeribacter aerolatus NBRC 106133.</title>
        <authorList>
            <person name="Hosoyama A."/>
            <person name="Uohara A."/>
            <person name="Ohji S."/>
            <person name="Ichikawa N."/>
        </authorList>
    </citation>
    <scope>NUCLEOTIDE SEQUENCE [LARGE SCALE GENOMIC DNA]</scope>
    <source>
        <strain evidence="2 3">NBRC 106133</strain>
    </source>
</reference>
<accession>A0A512AWH4</accession>
<dbReference type="SUPFAM" id="SSF82057">
    <property type="entry name" value="Prokaryotic SH3-related domain"/>
    <property type="match status" value="1"/>
</dbReference>
<dbReference type="InterPro" id="IPR013988">
    <property type="entry name" value="YjdM_C"/>
</dbReference>
<dbReference type="PANTHER" id="PTHR30305">
    <property type="entry name" value="PROTEIN YJDM-RELATED"/>
    <property type="match status" value="1"/>
</dbReference>
<dbReference type="Gene3D" id="2.30.30.40">
    <property type="entry name" value="SH3 Domains"/>
    <property type="match status" value="1"/>
</dbReference>
<dbReference type="EMBL" id="BJYS01000010">
    <property type="protein sequence ID" value="GEO04068.1"/>
    <property type="molecule type" value="Genomic_DNA"/>
</dbReference>
<gene>
    <name evidence="2" type="ORF">AAE02nite_17320</name>
</gene>